<organism evidence="2 3">
    <name type="scientific">Moniliophthora roreri</name>
    <name type="common">Frosty pod rot fungus</name>
    <name type="synonym">Monilia roreri</name>
    <dbReference type="NCBI Taxonomy" id="221103"/>
    <lineage>
        <taxon>Eukaryota</taxon>
        <taxon>Fungi</taxon>
        <taxon>Dikarya</taxon>
        <taxon>Basidiomycota</taxon>
        <taxon>Agaricomycotina</taxon>
        <taxon>Agaricomycetes</taxon>
        <taxon>Agaricomycetidae</taxon>
        <taxon>Agaricales</taxon>
        <taxon>Marasmiineae</taxon>
        <taxon>Marasmiaceae</taxon>
        <taxon>Moniliophthora</taxon>
    </lineage>
</organism>
<gene>
    <name evidence="2" type="ORF">WG66_12108</name>
</gene>
<dbReference type="Pfam" id="PF20415">
    <property type="entry name" value="DUF6699"/>
    <property type="match status" value="1"/>
</dbReference>
<evidence type="ECO:0000259" key="1">
    <source>
        <dbReference type="Pfam" id="PF20415"/>
    </source>
</evidence>
<dbReference type="InterPro" id="IPR046522">
    <property type="entry name" value="DUF6699"/>
</dbReference>
<name>A0A0W0FGA5_MONRR</name>
<evidence type="ECO:0000313" key="2">
    <source>
        <dbReference type="EMBL" id="KTB35322.1"/>
    </source>
</evidence>
<comment type="caution">
    <text evidence="2">The sequence shown here is derived from an EMBL/GenBank/DDBJ whole genome shotgun (WGS) entry which is preliminary data.</text>
</comment>
<dbReference type="eggNOG" id="ENOG502SQQ0">
    <property type="taxonomic scope" value="Eukaryota"/>
</dbReference>
<protein>
    <recommendedName>
        <fullName evidence="1">DUF6699 domain-containing protein</fullName>
    </recommendedName>
</protein>
<dbReference type="EMBL" id="LATX01001991">
    <property type="protein sequence ID" value="KTB35322.1"/>
    <property type="molecule type" value="Genomic_DNA"/>
</dbReference>
<reference evidence="2 3" key="1">
    <citation type="submission" date="2015-12" db="EMBL/GenBank/DDBJ databases">
        <title>Draft genome sequence of Moniliophthora roreri, the causal agent of frosty pod rot of cacao.</title>
        <authorList>
            <person name="Aime M.C."/>
            <person name="Diaz-Valderrama J.R."/>
            <person name="Kijpornyongpan T."/>
            <person name="Phillips-Mora W."/>
        </authorList>
    </citation>
    <scope>NUCLEOTIDE SEQUENCE [LARGE SCALE GENOMIC DNA]</scope>
    <source>
        <strain evidence="2 3">MCA 2952</strain>
    </source>
</reference>
<proteinExistence type="predicted"/>
<evidence type="ECO:0000313" key="3">
    <source>
        <dbReference type="Proteomes" id="UP000054988"/>
    </source>
</evidence>
<sequence length="211" mass="24160">MNLPWSNYFQQPPTYYPHPSHVYYPPGWNQPQIDPLMAQRKAPAPFHSKRYPSMHPILAADSTILRFDVRKKPQNDILSSTYLAHRHTPAMAYPVSHMRLISKSFPWAIDIVSTTPITCDMVWEALHNGLQQHLADSEWGIAVEDEKLRKTIEKSAKKRGEVDGDKALKRIDWLGDVTMFKGLEKVEEFEKARLLPGSQAVAETWVVKLSA</sequence>
<dbReference type="AlphaFoldDB" id="A0A0W0FGA5"/>
<accession>A0A0W0FGA5</accession>
<dbReference type="Proteomes" id="UP000054988">
    <property type="component" value="Unassembled WGS sequence"/>
</dbReference>
<feature type="domain" description="DUF6699" evidence="1">
    <location>
        <begin position="65"/>
        <end position="185"/>
    </location>
</feature>